<reference evidence="1 2" key="1">
    <citation type="submission" date="2017-07" db="EMBL/GenBank/DDBJ databases">
        <title>Recovery of genomes from metagenomes via a dereplication, aggregation, and scoring strategy.</title>
        <authorList>
            <person name="Sieber C.M."/>
            <person name="Probst A.J."/>
            <person name="Sharrar A."/>
            <person name="Thomas B.C."/>
            <person name="Hess M."/>
            <person name="Tringe S.G."/>
            <person name="Banfield J.F."/>
        </authorList>
    </citation>
    <scope>NUCLEOTIDE SEQUENCE [LARGE SCALE GENOMIC DNA]</scope>
    <source>
        <strain evidence="1">JGI_Cruoil_03_51_56</strain>
    </source>
</reference>
<proteinExistence type="predicted"/>
<name>A0A235BSV6_UNCW3</name>
<evidence type="ECO:0000313" key="2">
    <source>
        <dbReference type="Proteomes" id="UP000215559"/>
    </source>
</evidence>
<dbReference type="Proteomes" id="UP000215559">
    <property type="component" value="Unassembled WGS sequence"/>
</dbReference>
<dbReference type="EMBL" id="NOZP01000113">
    <property type="protein sequence ID" value="OYD15286.1"/>
    <property type="molecule type" value="Genomic_DNA"/>
</dbReference>
<organism evidence="1 2">
    <name type="scientific">candidate division WOR-3 bacterium JGI_Cruoil_03_51_56</name>
    <dbReference type="NCBI Taxonomy" id="1973747"/>
    <lineage>
        <taxon>Bacteria</taxon>
        <taxon>Bacteria division WOR-3</taxon>
    </lineage>
</organism>
<evidence type="ECO:0000313" key="1">
    <source>
        <dbReference type="EMBL" id="OYD15286.1"/>
    </source>
</evidence>
<gene>
    <name evidence="1" type="ORF">CH330_06035</name>
</gene>
<accession>A0A235BSV6</accession>
<protein>
    <submittedName>
        <fullName evidence="1">Uncharacterized protein</fullName>
    </submittedName>
</protein>
<sequence length="128" mass="14900">MEKCWFDLAFDTACFNFVSENPKSISYALDNLMSSLIDGAGNWEEKLRCLDAMKAGYDSPEELRDHYWRSLGGMMKARRLSSDEVKAQLDSHRSASDRVRKFLSDEVNRNSLRKMAWKAYLTARKFRD</sequence>
<dbReference type="AlphaFoldDB" id="A0A235BSV6"/>
<comment type="caution">
    <text evidence="1">The sequence shown here is derived from an EMBL/GenBank/DDBJ whole genome shotgun (WGS) entry which is preliminary data.</text>
</comment>